<accession>A0A1G7RVB8</accession>
<evidence type="ECO:0000313" key="1">
    <source>
        <dbReference type="EMBL" id="SDG14678.1"/>
    </source>
</evidence>
<name>A0A1G7RVB8_9GAMM</name>
<proteinExistence type="predicted"/>
<dbReference type="AlphaFoldDB" id="A0A1G7RVB8"/>
<sequence>MQRQHADIADSRSQITGALSWVGMEQIALPFNIAGQPVSGYAAAGVSLDDPSTRLMHSTLIFTG</sequence>
<dbReference type="GO" id="GO:0016787">
    <property type="term" value="F:hydrolase activity"/>
    <property type="evidence" value="ECO:0007669"/>
    <property type="project" value="UniProtKB-KW"/>
</dbReference>
<evidence type="ECO:0000313" key="2">
    <source>
        <dbReference type="Proteomes" id="UP000198641"/>
    </source>
</evidence>
<protein>
    <submittedName>
        <fullName evidence="1">GTP cyclohydrolase I</fullName>
    </submittedName>
</protein>
<keyword evidence="2" id="KW-1185">Reference proteome</keyword>
<organism evidence="1 2">
    <name type="scientific">Onishia taeanensis</name>
    <dbReference type="NCBI Taxonomy" id="284577"/>
    <lineage>
        <taxon>Bacteria</taxon>
        <taxon>Pseudomonadati</taxon>
        <taxon>Pseudomonadota</taxon>
        <taxon>Gammaproteobacteria</taxon>
        <taxon>Oceanospirillales</taxon>
        <taxon>Halomonadaceae</taxon>
        <taxon>Onishia</taxon>
    </lineage>
</organism>
<gene>
    <name evidence="1" type="ORF">SAMN05216571_10552</name>
</gene>
<dbReference type="OrthoDB" id="239637at2"/>
<dbReference type="Proteomes" id="UP000198641">
    <property type="component" value="Unassembled WGS sequence"/>
</dbReference>
<dbReference type="EMBL" id="FNCI01000005">
    <property type="protein sequence ID" value="SDG14678.1"/>
    <property type="molecule type" value="Genomic_DNA"/>
</dbReference>
<dbReference type="STRING" id="284577.SAMN05216571_10552"/>
<dbReference type="RefSeq" id="WP_092525206.1">
    <property type="nucleotide sequence ID" value="NZ_FNCI01000005.1"/>
</dbReference>
<reference evidence="1 2" key="1">
    <citation type="submission" date="2016-10" db="EMBL/GenBank/DDBJ databases">
        <authorList>
            <person name="de Groot N.N."/>
        </authorList>
    </citation>
    <scope>NUCLEOTIDE SEQUENCE [LARGE SCALE GENOMIC DNA]</scope>
    <source>
        <strain evidence="1 2">BH539</strain>
    </source>
</reference>
<keyword evidence="1" id="KW-0378">Hydrolase</keyword>